<dbReference type="VEuPathDB" id="VectorBase:CSON002399"/>
<keyword evidence="11" id="KW-0472">Membrane</keyword>
<evidence type="ECO:0000256" key="1">
    <source>
        <dbReference type="ARBA" id="ARBA00003195"/>
    </source>
</evidence>
<sequence>MLGSRGVVLSRLVRQLANKRLISTSQVKKSGHVWVYRKAAAPGPKWISGMAYGTGALMWWWILWHLWHEPEHVYGEFPYPDPSQWTNAELGIPPDDEGLAERLVE</sequence>
<reference evidence="12" key="1">
    <citation type="submission" date="2018-07" db="EMBL/GenBank/DDBJ databases">
        <authorList>
            <person name="Quirk P.G."/>
            <person name="Krulwich T.A."/>
        </authorList>
    </citation>
    <scope>NUCLEOTIDE SEQUENCE</scope>
</reference>
<dbReference type="AlphaFoldDB" id="A0A336LHY7"/>
<evidence type="ECO:0000256" key="11">
    <source>
        <dbReference type="ARBA" id="ARBA00023136"/>
    </source>
</evidence>
<evidence type="ECO:0000256" key="9">
    <source>
        <dbReference type="ARBA" id="ARBA00022982"/>
    </source>
</evidence>
<keyword evidence="6" id="KW-0679">Respiratory chain</keyword>
<comment type="function">
    <text evidence="1">Accessory subunit of the mitochondrial membrane respiratory chain NADH dehydrogenase (Complex I), that is believed not to be involved in catalysis. Complex I functions in the transfer of electrons from NADH to the respiratory chain. The immediate electron acceptor for the enzyme is believed to be ubiquinone.</text>
</comment>
<evidence type="ECO:0000313" key="12">
    <source>
        <dbReference type="EMBL" id="SSX17654.1"/>
    </source>
</evidence>
<dbReference type="InterPro" id="IPR026627">
    <property type="entry name" value="NDUFB2_animal"/>
</dbReference>
<evidence type="ECO:0000256" key="2">
    <source>
        <dbReference type="ARBA" id="ARBA00004443"/>
    </source>
</evidence>
<dbReference type="PANTHER" id="PTHR15223">
    <property type="entry name" value="NADH-UBIQUINONE OXIDOREDUCTASE AGGG SUBUNIT"/>
    <property type="match status" value="1"/>
</dbReference>
<evidence type="ECO:0000256" key="8">
    <source>
        <dbReference type="ARBA" id="ARBA00022946"/>
    </source>
</evidence>
<keyword evidence="5" id="KW-0813">Transport</keyword>
<evidence type="ECO:0000256" key="6">
    <source>
        <dbReference type="ARBA" id="ARBA00022660"/>
    </source>
</evidence>
<evidence type="ECO:0000256" key="3">
    <source>
        <dbReference type="ARBA" id="ARBA00005923"/>
    </source>
</evidence>
<evidence type="ECO:0000256" key="4">
    <source>
        <dbReference type="ARBA" id="ARBA00011533"/>
    </source>
</evidence>
<name>A0A336LHY7_CULSO</name>
<dbReference type="GO" id="GO:0045271">
    <property type="term" value="C:respiratory chain complex I"/>
    <property type="evidence" value="ECO:0007669"/>
    <property type="project" value="InterPro"/>
</dbReference>
<comment type="subcellular location">
    <subcellularLocation>
        <location evidence="2">Mitochondrion inner membrane</location>
        <topology evidence="2">Peripheral membrane protein</topology>
        <orientation evidence="2">Matrix side</orientation>
    </subcellularLocation>
</comment>
<comment type="similarity">
    <text evidence="3">Belongs to the complex I NDUFB2 subunit family.</text>
</comment>
<evidence type="ECO:0000256" key="10">
    <source>
        <dbReference type="ARBA" id="ARBA00023128"/>
    </source>
</evidence>
<keyword evidence="8" id="KW-0809">Transit peptide</keyword>
<dbReference type="GO" id="GO:0005743">
    <property type="term" value="C:mitochondrial inner membrane"/>
    <property type="evidence" value="ECO:0007669"/>
    <property type="project" value="UniProtKB-SubCell"/>
</dbReference>
<accession>A0A336LHY7</accession>
<dbReference type="Pfam" id="PF14813">
    <property type="entry name" value="NADH_B2"/>
    <property type="match status" value="1"/>
</dbReference>
<comment type="subunit">
    <text evidence="4">Complex I is composed of 45 different subunits.</text>
</comment>
<dbReference type="PANTHER" id="PTHR15223:SF1">
    <property type="entry name" value="NADH DEHYDROGENASE [UBIQUINONE] 1 BETA SUBCOMPLEX SUBUNIT 2, MITOCHONDRIAL"/>
    <property type="match status" value="1"/>
</dbReference>
<keyword evidence="9" id="KW-0249">Electron transport</keyword>
<keyword evidence="7" id="KW-0999">Mitochondrion inner membrane</keyword>
<keyword evidence="10" id="KW-0496">Mitochondrion</keyword>
<organism evidence="12">
    <name type="scientific">Culicoides sonorensis</name>
    <name type="common">Biting midge</name>
    <dbReference type="NCBI Taxonomy" id="179676"/>
    <lineage>
        <taxon>Eukaryota</taxon>
        <taxon>Metazoa</taxon>
        <taxon>Ecdysozoa</taxon>
        <taxon>Arthropoda</taxon>
        <taxon>Hexapoda</taxon>
        <taxon>Insecta</taxon>
        <taxon>Pterygota</taxon>
        <taxon>Neoptera</taxon>
        <taxon>Endopterygota</taxon>
        <taxon>Diptera</taxon>
        <taxon>Nematocera</taxon>
        <taxon>Chironomoidea</taxon>
        <taxon>Ceratopogonidae</taxon>
        <taxon>Ceratopogoninae</taxon>
        <taxon>Culicoides</taxon>
        <taxon>Monoculicoides</taxon>
    </lineage>
</organism>
<dbReference type="GO" id="GO:0032981">
    <property type="term" value="P:mitochondrial respiratory chain complex I assembly"/>
    <property type="evidence" value="ECO:0007669"/>
    <property type="project" value="TreeGrafter"/>
</dbReference>
<dbReference type="EMBL" id="UFQT01000013">
    <property type="protein sequence ID" value="SSX17654.1"/>
    <property type="molecule type" value="Genomic_DNA"/>
</dbReference>
<gene>
    <name evidence="12" type="primary">CSON002399</name>
</gene>
<evidence type="ECO:0000256" key="5">
    <source>
        <dbReference type="ARBA" id="ARBA00022448"/>
    </source>
</evidence>
<protein>
    <submittedName>
        <fullName evidence="12">CSON002399 protein</fullName>
    </submittedName>
</protein>
<evidence type="ECO:0000256" key="7">
    <source>
        <dbReference type="ARBA" id="ARBA00022792"/>
    </source>
</evidence>
<proteinExistence type="inferred from homology"/>